<dbReference type="Pfam" id="PF03732">
    <property type="entry name" value="Retrotrans_gag"/>
    <property type="match status" value="1"/>
</dbReference>
<proteinExistence type="predicted"/>
<accession>A0ABU6WR08</accession>
<evidence type="ECO:0000313" key="4">
    <source>
        <dbReference type="Proteomes" id="UP001341840"/>
    </source>
</evidence>
<reference evidence="3 4" key="1">
    <citation type="journal article" date="2023" name="Plants (Basel)">
        <title>Bridging the Gap: Combining Genomics and Transcriptomics Approaches to Understand Stylosanthes scabra, an Orphan Legume from the Brazilian Caatinga.</title>
        <authorList>
            <person name="Ferreira-Neto J.R.C."/>
            <person name="da Silva M.D."/>
            <person name="Binneck E."/>
            <person name="de Melo N.F."/>
            <person name="da Silva R.H."/>
            <person name="de Melo A.L.T.M."/>
            <person name="Pandolfi V."/>
            <person name="Bustamante F.O."/>
            <person name="Brasileiro-Vidal A.C."/>
            <person name="Benko-Iseppon A.M."/>
        </authorList>
    </citation>
    <scope>NUCLEOTIDE SEQUENCE [LARGE SCALE GENOMIC DNA]</scope>
    <source>
        <tissue evidence="3">Leaves</tissue>
    </source>
</reference>
<evidence type="ECO:0000259" key="2">
    <source>
        <dbReference type="Pfam" id="PF03732"/>
    </source>
</evidence>
<gene>
    <name evidence="3" type="ORF">PIB30_079762</name>
</gene>
<dbReference type="InterPro" id="IPR005162">
    <property type="entry name" value="Retrotrans_gag_dom"/>
</dbReference>
<keyword evidence="4" id="KW-1185">Reference proteome</keyword>
<feature type="region of interest" description="Disordered" evidence="1">
    <location>
        <begin position="1"/>
        <end position="30"/>
    </location>
</feature>
<dbReference type="EMBL" id="JASCZI010182383">
    <property type="protein sequence ID" value="MED6187782.1"/>
    <property type="molecule type" value="Genomic_DNA"/>
</dbReference>
<comment type="caution">
    <text evidence="3">The sequence shown here is derived from an EMBL/GenBank/DDBJ whole genome shotgun (WGS) entry which is preliminary data.</text>
</comment>
<feature type="region of interest" description="Disordered" evidence="1">
    <location>
        <begin position="71"/>
        <end position="104"/>
    </location>
</feature>
<feature type="compositionally biased region" description="Basic and acidic residues" evidence="1">
    <location>
        <begin position="74"/>
        <end position="87"/>
    </location>
</feature>
<dbReference type="Proteomes" id="UP001341840">
    <property type="component" value="Unassembled WGS sequence"/>
</dbReference>
<evidence type="ECO:0000313" key="3">
    <source>
        <dbReference type="EMBL" id="MED6187782.1"/>
    </source>
</evidence>
<name>A0ABU6WR08_9FABA</name>
<feature type="domain" description="Retrotransposon gag" evidence="2">
    <location>
        <begin position="159"/>
        <end position="239"/>
    </location>
</feature>
<protein>
    <recommendedName>
        <fullName evidence="2">Retrotransposon gag domain-containing protein</fullName>
    </recommendedName>
</protein>
<organism evidence="3 4">
    <name type="scientific">Stylosanthes scabra</name>
    <dbReference type="NCBI Taxonomy" id="79078"/>
    <lineage>
        <taxon>Eukaryota</taxon>
        <taxon>Viridiplantae</taxon>
        <taxon>Streptophyta</taxon>
        <taxon>Embryophyta</taxon>
        <taxon>Tracheophyta</taxon>
        <taxon>Spermatophyta</taxon>
        <taxon>Magnoliopsida</taxon>
        <taxon>eudicotyledons</taxon>
        <taxon>Gunneridae</taxon>
        <taxon>Pentapetalae</taxon>
        <taxon>rosids</taxon>
        <taxon>fabids</taxon>
        <taxon>Fabales</taxon>
        <taxon>Fabaceae</taxon>
        <taxon>Papilionoideae</taxon>
        <taxon>50 kb inversion clade</taxon>
        <taxon>dalbergioids sensu lato</taxon>
        <taxon>Dalbergieae</taxon>
        <taxon>Pterocarpus clade</taxon>
        <taxon>Stylosanthes</taxon>
    </lineage>
</organism>
<sequence length="267" mass="30846">MEEEIPIVNEGADESSNPQLTPEKEVDQRDQTVRQLEAALRELLERQTREAANASEAVKRAEELARKQQAILDEAERKEKDRQEKLNGRAPTLVDNNSKTAESKDHTWKPFTMVTKILGREKSKHPFSPHILAEELPKNFRYPVEIEPYDGLQTRSITWMPSKIGCCSIESFSDLADSFMKNFTTRRRLPKTCLNLYLVIQKSEETLQSYLDRFNTECTQIEGLQSHVTLMALVKGLREDTPLLKSLTKRPLKTMEEIQEKSHDYLQ</sequence>
<evidence type="ECO:0000256" key="1">
    <source>
        <dbReference type="SAM" id="MobiDB-lite"/>
    </source>
</evidence>